<dbReference type="InterPro" id="IPR004852">
    <property type="entry name" value="Di-haem_cyt_c_peroxidsae"/>
</dbReference>
<evidence type="ECO:0000256" key="7">
    <source>
        <dbReference type="ARBA" id="ARBA00023004"/>
    </source>
</evidence>
<feature type="domain" description="Cytochrome c" evidence="9">
    <location>
        <begin position="206"/>
        <end position="336"/>
    </location>
</feature>
<dbReference type="PROSITE" id="PS51007">
    <property type="entry name" value="CYTC"/>
    <property type="match status" value="1"/>
</dbReference>
<keyword evidence="7 8" id="KW-0408">Iron</keyword>
<dbReference type="GO" id="GO:0004601">
    <property type="term" value="F:peroxidase activity"/>
    <property type="evidence" value="ECO:0007669"/>
    <property type="project" value="UniProtKB-KW"/>
</dbReference>
<comment type="caution">
    <text evidence="10">The sequence shown here is derived from an EMBL/GenBank/DDBJ whole genome shotgun (WGS) entry which is preliminary data.</text>
</comment>
<dbReference type="InterPro" id="IPR036909">
    <property type="entry name" value="Cyt_c-like_dom_sf"/>
</dbReference>
<name>A0ABV7Z1X8_9BACT</name>
<evidence type="ECO:0000256" key="5">
    <source>
        <dbReference type="ARBA" id="ARBA00022764"/>
    </source>
</evidence>
<dbReference type="PANTHER" id="PTHR30600:SF10">
    <property type="entry name" value="BLL6722 PROTEIN"/>
    <property type="match status" value="1"/>
</dbReference>
<keyword evidence="6" id="KW-0560">Oxidoreductase</keyword>
<dbReference type="SUPFAM" id="SSF46626">
    <property type="entry name" value="Cytochrome c"/>
    <property type="match status" value="2"/>
</dbReference>
<protein>
    <submittedName>
        <fullName evidence="10">Cytochrome-c peroxidase</fullName>
    </submittedName>
</protein>
<keyword evidence="10" id="KW-0575">Peroxidase</keyword>
<dbReference type="RefSeq" id="WP_379839297.1">
    <property type="nucleotide sequence ID" value="NZ_JBHRYQ010000001.1"/>
</dbReference>
<dbReference type="InterPro" id="IPR051395">
    <property type="entry name" value="Cytochrome_c_Peroxidase/MauG"/>
</dbReference>
<dbReference type="Gene3D" id="1.10.760.10">
    <property type="entry name" value="Cytochrome c-like domain"/>
    <property type="match status" value="2"/>
</dbReference>
<evidence type="ECO:0000256" key="4">
    <source>
        <dbReference type="ARBA" id="ARBA00022729"/>
    </source>
</evidence>
<evidence type="ECO:0000313" key="11">
    <source>
        <dbReference type="Proteomes" id="UP001595616"/>
    </source>
</evidence>
<dbReference type="InterPro" id="IPR026259">
    <property type="entry name" value="MauG/Cytc_peroxidase"/>
</dbReference>
<evidence type="ECO:0000256" key="3">
    <source>
        <dbReference type="ARBA" id="ARBA00022723"/>
    </source>
</evidence>
<evidence type="ECO:0000256" key="2">
    <source>
        <dbReference type="ARBA" id="ARBA00022617"/>
    </source>
</evidence>
<dbReference type="PIRSF" id="PIRSF000294">
    <property type="entry name" value="Cytochrome-c_peroxidase"/>
    <property type="match status" value="1"/>
</dbReference>
<dbReference type="Pfam" id="PF03150">
    <property type="entry name" value="CCP_MauG"/>
    <property type="match status" value="1"/>
</dbReference>
<accession>A0ABV7Z1X8</accession>
<keyword evidence="5" id="KW-0574">Periplasm</keyword>
<keyword evidence="2 8" id="KW-0349">Heme</keyword>
<evidence type="ECO:0000256" key="6">
    <source>
        <dbReference type="ARBA" id="ARBA00023002"/>
    </source>
</evidence>
<dbReference type="PANTHER" id="PTHR30600">
    <property type="entry name" value="CYTOCHROME C PEROXIDASE-RELATED"/>
    <property type="match status" value="1"/>
</dbReference>
<evidence type="ECO:0000256" key="8">
    <source>
        <dbReference type="PROSITE-ProRule" id="PRU00433"/>
    </source>
</evidence>
<organism evidence="10 11">
    <name type="scientific">Lacihabitans lacunae</name>
    <dbReference type="NCBI Taxonomy" id="1028214"/>
    <lineage>
        <taxon>Bacteria</taxon>
        <taxon>Pseudomonadati</taxon>
        <taxon>Bacteroidota</taxon>
        <taxon>Cytophagia</taxon>
        <taxon>Cytophagales</taxon>
        <taxon>Leadbetterellaceae</taxon>
        <taxon>Lacihabitans</taxon>
    </lineage>
</organism>
<sequence>MRKANILLLFIAIAVWSCVSTVISNSEAEVALFYEPEGFPLAQYKTQNNPVTEEGFILGKKLFYDGNLSRDGTISCAECHNQNYAFTHHGHALSHGIDNQVGIRNAPALQNLAWQKSFLWDGGVFDLDLFPLAPIENPVEMDENLSVLINKLKKDSKYPDLFEKAFGTSEITTERFLKALSQFMISLISSNSKYDLVMKNQATFNTDEKAGYLLFKEKGCASCHTEPLFTDETYRSNGLDTTYFRTFVDYGRKRITEQNAEKFKFKVPSLRNIEYTFPYMHDGRYSTLEAVMDHYSDQMSDLPNLDPIFKKNTGKIGIQLTAVEKKQMVAFLKTLTDSDFLKNKKFAP</sequence>
<comment type="subcellular location">
    <subcellularLocation>
        <location evidence="1">Periplasm</location>
    </subcellularLocation>
</comment>
<evidence type="ECO:0000256" key="1">
    <source>
        <dbReference type="ARBA" id="ARBA00004418"/>
    </source>
</evidence>
<keyword evidence="3 8" id="KW-0479">Metal-binding</keyword>
<evidence type="ECO:0000313" key="10">
    <source>
        <dbReference type="EMBL" id="MFC3812423.1"/>
    </source>
</evidence>
<dbReference type="EMBL" id="JBHRYQ010000001">
    <property type="protein sequence ID" value="MFC3812423.1"/>
    <property type="molecule type" value="Genomic_DNA"/>
</dbReference>
<keyword evidence="4" id="KW-0732">Signal</keyword>
<dbReference type="Proteomes" id="UP001595616">
    <property type="component" value="Unassembled WGS sequence"/>
</dbReference>
<evidence type="ECO:0000259" key="9">
    <source>
        <dbReference type="PROSITE" id="PS51007"/>
    </source>
</evidence>
<dbReference type="InterPro" id="IPR009056">
    <property type="entry name" value="Cyt_c-like_dom"/>
</dbReference>
<reference evidence="11" key="1">
    <citation type="journal article" date="2019" name="Int. J. Syst. Evol. Microbiol.">
        <title>The Global Catalogue of Microorganisms (GCM) 10K type strain sequencing project: providing services to taxonomists for standard genome sequencing and annotation.</title>
        <authorList>
            <consortium name="The Broad Institute Genomics Platform"/>
            <consortium name="The Broad Institute Genome Sequencing Center for Infectious Disease"/>
            <person name="Wu L."/>
            <person name="Ma J."/>
        </authorList>
    </citation>
    <scope>NUCLEOTIDE SEQUENCE [LARGE SCALE GENOMIC DNA]</scope>
    <source>
        <strain evidence="11">CECT 7956</strain>
    </source>
</reference>
<gene>
    <name evidence="10" type="ORF">ACFOOI_17315</name>
</gene>
<keyword evidence="11" id="KW-1185">Reference proteome</keyword>
<proteinExistence type="predicted"/>